<evidence type="ECO:0000313" key="1">
    <source>
        <dbReference type="EMBL" id="MBO1108722.1"/>
    </source>
</evidence>
<sequence length="80" mass="9374">MNNTKSVIYITMPHLHAKYKSATAVTIERAVLCIHVLQVISSPTHLMHTGREKRSVERQLNAMLQESIIIFRQQRVYWQK</sequence>
<reference evidence="1" key="1">
    <citation type="submission" date="2021-03" db="EMBL/GenBank/DDBJ databases">
        <title>Plesiomonas shigelloides zfcc0051, isolated from zebrafish feces.</title>
        <authorList>
            <person name="Vanderhoek Z."/>
            <person name="Gaulke C."/>
        </authorList>
    </citation>
    <scope>NUCLEOTIDE SEQUENCE</scope>
    <source>
        <strain evidence="1">Zfcc0051</strain>
    </source>
</reference>
<dbReference type="Proteomes" id="UP000664658">
    <property type="component" value="Unassembled WGS sequence"/>
</dbReference>
<dbReference type="EMBL" id="JAFNAA010000010">
    <property type="protein sequence ID" value="MBO1108722.1"/>
    <property type="molecule type" value="Genomic_DNA"/>
</dbReference>
<comment type="caution">
    <text evidence="1">The sequence shown here is derived from an EMBL/GenBank/DDBJ whole genome shotgun (WGS) entry which is preliminary data.</text>
</comment>
<evidence type="ECO:0000313" key="2">
    <source>
        <dbReference type="Proteomes" id="UP000664658"/>
    </source>
</evidence>
<proteinExistence type="predicted"/>
<organism evidence="1 2">
    <name type="scientific">Plesiomonas shigelloides</name>
    <name type="common">Aeromonas shigelloides</name>
    <dbReference type="NCBI Taxonomy" id="703"/>
    <lineage>
        <taxon>Bacteria</taxon>
        <taxon>Pseudomonadati</taxon>
        <taxon>Pseudomonadota</taxon>
        <taxon>Gammaproteobacteria</taxon>
        <taxon>Enterobacterales</taxon>
        <taxon>Enterobacteriaceae</taxon>
        <taxon>Plesiomonas</taxon>
    </lineage>
</organism>
<name>A0A8I1W6E9_PLESH</name>
<gene>
    <name evidence="1" type="ORF">J2R62_10900</name>
</gene>
<protein>
    <submittedName>
        <fullName evidence="1">Uncharacterized protein</fullName>
    </submittedName>
</protein>
<dbReference type="AlphaFoldDB" id="A0A8I1W6E9"/>
<accession>A0A8I1W6E9</accession>
<dbReference type="RefSeq" id="WP_207542178.1">
    <property type="nucleotide sequence ID" value="NZ_JAFNAA010000010.1"/>
</dbReference>